<dbReference type="PATRIC" id="fig|993517.3.peg.2528"/>
<accession>K5DHK3</accession>
<name>K5DHK3_RHOBT</name>
<proteinExistence type="predicted"/>
<gene>
    <name evidence="1" type="ORF">RBSH_02335</name>
</gene>
<reference evidence="1 2" key="1">
    <citation type="journal article" date="2013" name="Mar. Genomics">
        <title>Expression of sulfatases in Rhodopirellula baltica and the diversity of sulfatases in the genus Rhodopirellula.</title>
        <authorList>
            <person name="Wegner C.E."/>
            <person name="Richter-Heitmann T."/>
            <person name="Klindworth A."/>
            <person name="Klockow C."/>
            <person name="Richter M."/>
            <person name="Achstetter T."/>
            <person name="Glockner F.O."/>
            <person name="Harder J."/>
        </authorList>
    </citation>
    <scope>NUCLEOTIDE SEQUENCE [LARGE SCALE GENOMIC DNA]</scope>
    <source>
        <strain evidence="1 2">SH28</strain>
    </source>
</reference>
<dbReference type="AlphaFoldDB" id="K5DHK3"/>
<sequence>MNSFLIAREKTDSYRRSTAGYQEKRCVYQDIASPMLPTKLL</sequence>
<evidence type="ECO:0000313" key="1">
    <source>
        <dbReference type="EMBL" id="EKK02299.1"/>
    </source>
</evidence>
<dbReference type="EMBL" id="AMCW01000063">
    <property type="protein sequence ID" value="EKK02299.1"/>
    <property type="molecule type" value="Genomic_DNA"/>
</dbReference>
<evidence type="ECO:0000313" key="2">
    <source>
        <dbReference type="Proteomes" id="UP000007993"/>
    </source>
</evidence>
<protein>
    <submittedName>
        <fullName evidence="1">Uncharacterized protein</fullName>
    </submittedName>
</protein>
<dbReference type="Proteomes" id="UP000007993">
    <property type="component" value="Unassembled WGS sequence"/>
</dbReference>
<organism evidence="1 2">
    <name type="scientific">Rhodopirellula baltica SH28</name>
    <dbReference type="NCBI Taxonomy" id="993517"/>
    <lineage>
        <taxon>Bacteria</taxon>
        <taxon>Pseudomonadati</taxon>
        <taxon>Planctomycetota</taxon>
        <taxon>Planctomycetia</taxon>
        <taxon>Pirellulales</taxon>
        <taxon>Pirellulaceae</taxon>
        <taxon>Rhodopirellula</taxon>
    </lineage>
</organism>
<comment type="caution">
    <text evidence="1">The sequence shown here is derived from an EMBL/GenBank/DDBJ whole genome shotgun (WGS) entry which is preliminary data.</text>
</comment>